<evidence type="ECO:0000313" key="13">
    <source>
        <dbReference type="EMBL" id="BAU29067.1"/>
    </source>
</evidence>
<evidence type="ECO:0000256" key="10">
    <source>
        <dbReference type="ARBA" id="ARBA00022989"/>
    </source>
</evidence>
<keyword evidence="10" id="KW-1133">Transmembrane helix</keyword>
<dbReference type="InterPro" id="IPR008915">
    <property type="entry name" value="Peptidase_M50"/>
</dbReference>
<dbReference type="AlphaFoldDB" id="A0A0U4WKS3"/>
<evidence type="ECO:0000256" key="1">
    <source>
        <dbReference type="ARBA" id="ARBA00001947"/>
    </source>
</evidence>
<gene>
    <name evidence="13" type="ORF">CB4_03245</name>
</gene>
<proteinExistence type="inferred from homology"/>
<evidence type="ECO:0000256" key="12">
    <source>
        <dbReference type="ARBA" id="ARBA00023136"/>
    </source>
</evidence>
<comment type="cofactor">
    <cofactor evidence="1">
        <name>Zn(2+)</name>
        <dbReference type="ChEBI" id="CHEBI:29105"/>
    </cofactor>
</comment>
<keyword evidence="6" id="KW-0812">Transmembrane</keyword>
<dbReference type="EMBL" id="AP017312">
    <property type="protein sequence ID" value="BAU29067.1"/>
    <property type="molecule type" value="Genomic_DNA"/>
</dbReference>
<keyword evidence="9" id="KW-0862">Zinc</keyword>
<dbReference type="PANTHER" id="PTHR35864">
    <property type="entry name" value="ZINC METALLOPROTEASE MJ0611-RELATED"/>
    <property type="match status" value="1"/>
</dbReference>
<dbReference type="KEGG" id="asoc:CB4_03245"/>
<evidence type="ECO:0000256" key="11">
    <source>
        <dbReference type="ARBA" id="ARBA00023049"/>
    </source>
</evidence>
<dbReference type="Pfam" id="PF02163">
    <property type="entry name" value="Peptidase_M50"/>
    <property type="match status" value="1"/>
</dbReference>
<protein>
    <submittedName>
        <fullName evidence="13">Peptidase family M50</fullName>
    </submittedName>
</protein>
<dbReference type="RefSeq" id="WP_096466775.1">
    <property type="nucleotide sequence ID" value="NZ_AP017312.1"/>
</dbReference>
<evidence type="ECO:0000256" key="5">
    <source>
        <dbReference type="ARBA" id="ARBA00022670"/>
    </source>
</evidence>
<keyword evidence="8" id="KW-0378">Hydrolase</keyword>
<dbReference type="CDD" id="cd06158">
    <property type="entry name" value="S2P-M50_like_1"/>
    <property type="match status" value="1"/>
</dbReference>
<organism evidence="13 14">
    <name type="scientific">Aneurinibacillus soli</name>
    <dbReference type="NCBI Taxonomy" id="1500254"/>
    <lineage>
        <taxon>Bacteria</taxon>
        <taxon>Bacillati</taxon>
        <taxon>Bacillota</taxon>
        <taxon>Bacilli</taxon>
        <taxon>Bacillales</taxon>
        <taxon>Paenibacillaceae</taxon>
        <taxon>Aneurinibacillus group</taxon>
        <taxon>Aneurinibacillus</taxon>
    </lineage>
</organism>
<dbReference type="PANTHER" id="PTHR35864:SF1">
    <property type="entry name" value="ZINC METALLOPROTEASE YWHC-RELATED"/>
    <property type="match status" value="1"/>
</dbReference>
<dbReference type="Proteomes" id="UP000217696">
    <property type="component" value="Chromosome"/>
</dbReference>
<evidence type="ECO:0000256" key="6">
    <source>
        <dbReference type="ARBA" id="ARBA00022692"/>
    </source>
</evidence>
<dbReference type="OrthoDB" id="9800627at2"/>
<keyword evidence="7" id="KW-0479">Metal-binding</keyword>
<evidence type="ECO:0000256" key="9">
    <source>
        <dbReference type="ARBA" id="ARBA00022833"/>
    </source>
</evidence>
<evidence type="ECO:0000313" key="14">
    <source>
        <dbReference type="Proteomes" id="UP000217696"/>
    </source>
</evidence>
<dbReference type="GO" id="GO:0046872">
    <property type="term" value="F:metal ion binding"/>
    <property type="evidence" value="ECO:0007669"/>
    <property type="project" value="UniProtKB-KW"/>
</dbReference>
<keyword evidence="11" id="KW-0482">Metalloprotease</keyword>
<dbReference type="GO" id="GO:0005886">
    <property type="term" value="C:plasma membrane"/>
    <property type="evidence" value="ECO:0007669"/>
    <property type="project" value="UniProtKB-SubCell"/>
</dbReference>
<evidence type="ECO:0000256" key="8">
    <source>
        <dbReference type="ARBA" id="ARBA00022801"/>
    </source>
</evidence>
<keyword evidence="5" id="KW-0645">Protease</keyword>
<reference evidence="13 14" key="1">
    <citation type="submission" date="2015-12" db="EMBL/GenBank/DDBJ databases">
        <title>Genome sequence of Aneurinibacillus soli.</title>
        <authorList>
            <person name="Lee J.S."/>
            <person name="Lee K.C."/>
            <person name="Kim K.K."/>
            <person name="Lee B.W."/>
        </authorList>
    </citation>
    <scope>NUCLEOTIDE SEQUENCE [LARGE SCALE GENOMIC DNA]</scope>
    <source>
        <strain evidence="13 14">CB4</strain>
    </source>
</reference>
<evidence type="ECO:0000256" key="7">
    <source>
        <dbReference type="ARBA" id="ARBA00022723"/>
    </source>
</evidence>
<dbReference type="GO" id="GO:0006508">
    <property type="term" value="P:proteolysis"/>
    <property type="evidence" value="ECO:0007669"/>
    <property type="project" value="UniProtKB-KW"/>
</dbReference>
<accession>A0A0U4WKS3</accession>
<sequence length="212" mass="24179">MFNFDLNTLLFRIIAFVIAFTVHEWAHAFVAYKLGDPTAKNEGRLTLNPISHVDPFGMLLILFGPFGWARPVPFNAFHFRGNRRLGVVWVSLAGPLMNLVLAFLFMGVMWVLATTNITAAWPDWAARLVGETVKWSFMINVALFVFNMLPIAPLDGSKILRYLLPNRFDRFFDKIEPYGTFALLLLVFLPGLGFLIYQPYQWVMEAMLSLLG</sequence>
<keyword evidence="4" id="KW-1003">Cell membrane</keyword>
<evidence type="ECO:0000256" key="4">
    <source>
        <dbReference type="ARBA" id="ARBA00022475"/>
    </source>
</evidence>
<comment type="subcellular location">
    <subcellularLocation>
        <location evidence="2">Cell membrane</location>
        <topology evidence="2">Multi-pass membrane protein</topology>
    </subcellularLocation>
</comment>
<dbReference type="InterPro" id="IPR052348">
    <property type="entry name" value="Metallopeptidase_M50B"/>
</dbReference>
<dbReference type="InterPro" id="IPR044537">
    <property type="entry name" value="Rip2-like"/>
</dbReference>
<keyword evidence="14" id="KW-1185">Reference proteome</keyword>
<evidence type="ECO:0000256" key="2">
    <source>
        <dbReference type="ARBA" id="ARBA00004651"/>
    </source>
</evidence>
<name>A0A0U4WKS3_9BACL</name>
<evidence type="ECO:0000256" key="3">
    <source>
        <dbReference type="ARBA" id="ARBA00007931"/>
    </source>
</evidence>
<comment type="similarity">
    <text evidence="3">Belongs to the peptidase M50B family.</text>
</comment>
<keyword evidence="12" id="KW-0472">Membrane</keyword>
<dbReference type="GO" id="GO:0008237">
    <property type="term" value="F:metallopeptidase activity"/>
    <property type="evidence" value="ECO:0007669"/>
    <property type="project" value="UniProtKB-KW"/>
</dbReference>